<proteinExistence type="predicted"/>
<accession>A0A9N9W7G4</accession>
<dbReference type="OrthoDB" id="4072826at2759"/>
<dbReference type="PANTHER" id="PTHR43792">
    <property type="entry name" value="GNAT FAMILY, PUTATIVE (AFU_ORTHOLOGUE AFUA_3G00765)-RELATED-RELATED"/>
    <property type="match status" value="1"/>
</dbReference>
<name>A0A9N9W7G4_9HYPO</name>
<feature type="domain" description="N-acetyltransferase" evidence="1">
    <location>
        <begin position="34"/>
        <end position="196"/>
    </location>
</feature>
<dbReference type="AlphaFoldDB" id="A0A9N9W7G4"/>
<evidence type="ECO:0000313" key="2">
    <source>
        <dbReference type="EMBL" id="CAH0044920.1"/>
    </source>
</evidence>
<organism evidence="2 3">
    <name type="scientific">Clonostachys solani</name>
    <dbReference type="NCBI Taxonomy" id="160281"/>
    <lineage>
        <taxon>Eukaryota</taxon>
        <taxon>Fungi</taxon>
        <taxon>Dikarya</taxon>
        <taxon>Ascomycota</taxon>
        <taxon>Pezizomycotina</taxon>
        <taxon>Sordariomycetes</taxon>
        <taxon>Hypocreomycetidae</taxon>
        <taxon>Hypocreales</taxon>
        <taxon>Bionectriaceae</taxon>
        <taxon>Clonostachys</taxon>
    </lineage>
</organism>
<dbReference type="PANTHER" id="PTHR43792:SF1">
    <property type="entry name" value="N-ACETYLTRANSFERASE DOMAIN-CONTAINING PROTEIN"/>
    <property type="match status" value="1"/>
</dbReference>
<dbReference type="InterPro" id="IPR016181">
    <property type="entry name" value="Acyl_CoA_acyltransferase"/>
</dbReference>
<sequence length="225" mass="25766">MDLASVRQWTTINTTLPEYPLPSNSERETINTRRLTIRPFNDNRQDLEAIHTLRADPEMMRQNPQRKPDADVEETYQKHFQRFIPPNDTKVLAYAICLTSTGECIGYGGGLGRDGSLGWPEVGYGIRRDLWGQGYATEFLEGFLGIWRRLPRSPVKLTVDASTVHGDGEVKDECVVGITFHDHAASHRVLEKNEFQMCKAWEDKNPYDENKVVRLYGWVARRGNV</sequence>
<dbReference type="Gene3D" id="3.40.630.30">
    <property type="match status" value="1"/>
</dbReference>
<dbReference type="Proteomes" id="UP000775872">
    <property type="component" value="Unassembled WGS sequence"/>
</dbReference>
<keyword evidence="3" id="KW-1185">Reference proteome</keyword>
<evidence type="ECO:0000313" key="3">
    <source>
        <dbReference type="Proteomes" id="UP000775872"/>
    </source>
</evidence>
<dbReference type="SUPFAM" id="SSF55729">
    <property type="entry name" value="Acyl-CoA N-acyltransferases (Nat)"/>
    <property type="match status" value="1"/>
</dbReference>
<protein>
    <recommendedName>
        <fullName evidence="1">N-acetyltransferase domain-containing protein</fullName>
    </recommendedName>
</protein>
<dbReference type="InterPro" id="IPR051531">
    <property type="entry name" value="N-acetyltransferase"/>
</dbReference>
<dbReference type="GO" id="GO:0016747">
    <property type="term" value="F:acyltransferase activity, transferring groups other than amino-acyl groups"/>
    <property type="evidence" value="ECO:0007669"/>
    <property type="project" value="InterPro"/>
</dbReference>
<reference evidence="2" key="1">
    <citation type="submission" date="2021-10" db="EMBL/GenBank/DDBJ databases">
        <authorList>
            <person name="Piombo E."/>
        </authorList>
    </citation>
    <scope>NUCLEOTIDE SEQUENCE</scope>
</reference>
<gene>
    <name evidence="2" type="ORF">CSOL1703_00010660</name>
</gene>
<comment type="caution">
    <text evidence="2">The sequence shown here is derived from an EMBL/GenBank/DDBJ whole genome shotgun (WGS) entry which is preliminary data.</text>
</comment>
<dbReference type="InterPro" id="IPR000182">
    <property type="entry name" value="GNAT_dom"/>
</dbReference>
<dbReference type="EMBL" id="CABFOC020000007">
    <property type="protein sequence ID" value="CAH0044920.1"/>
    <property type="molecule type" value="Genomic_DNA"/>
</dbReference>
<evidence type="ECO:0000259" key="1">
    <source>
        <dbReference type="Pfam" id="PF13302"/>
    </source>
</evidence>
<dbReference type="Pfam" id="PF13302">
    <property type="entry name" value="Acetyltransf_3"/>
    <property type="match status" value="1"/>
</dbReference>